<dbReference type="CDD" id="cd05390">
    <property type="entry name" value="HypB"/>
    <property type="match status" value="1"/>
</dbReference>
<dbReference type="OrthoDB" id="9802035at2"/>
<dbReference type="GO" id="GO:0016151">
    <property type="term" value="F:nickel cation binding"/>
    <property type="evidence" value="ECO:0007669"/>
    <property type="project" value="InterPro"/>
</dbReference>
<dbReference type="PANTHER" id="PTHR30134:SF2">
    <property type="entry name" value="HYDROGENASE MATURATION FACTOR HYPB"/>
    <property type="match status" value="1"/>
</dbReference>
<dbReference type="NCBIfam" id="TIGR00073">
    <property type="entry name" value="hypB"/>
    <property type="match status" value="1"/>
</dbReference>
<dbReference type="Proteomes" id="UP000010797">
    <property type="component" value="Chromosome"/>
</dbReference>
<evidence type="ECO:0000256" key="5">
    <source>
        <dbReference type="ARBA" id="ARBA00022801"/>
    </source>
</evidence>
<evidence type="ECO:0000256" key="2">
    <source>
        <dbReference type="ARBA" id="ARBA00022596"/>
    </source>
</evidence>
<accession>L0FAR0</accession>
<comment type="similarity">
    <text evidence="1">Belongs to the SIMIBI class G3E GTPase family. HypB/HupM subfamily.</text>
</comment>
<dbReference type="EMBL" id="CP003344">
    <property type="protein sequence ID" value="AGA70904.1"/>
    <property type="molecule type" value="Genomic_DNA"/>
</dbReference>
<dbReference type="HOGENOM" id="CLU_056148_0_0_9"/>
<gene>
    <name evidence="9" type="ordered locus">Desdi_3521</name>
</gene>
<dbReference type="InterPro" id="IPR004392">
    <property type="entry name" value="Hyd_mat_HypB"/>
</dbReference>
<protein>
    <submittedName>
        <fullName evidence="9">Hydrogenase accessory protein HypB</fullName>
    </submittedName>
</protein>
<dbReference type="PIRSF" id="PIRSF005624">
    <property type="entry name" value="Ni-bind_GTPase"/>
    <property type="match status" value="1"/>
</dbReference>
<dbReference type="SUPFAM" id="SSF52540">
    <property type="entry name" value="P-loop containing nucleoside triphosphate hydrolases"/>
    <property type="match status" value="1"/>
</dbReference>
<dbReference type="PANTHER" id="PTHR30134">
    <property type="entry name" value="HYDROGENASE PROTEIN ASSEMBLY PROTEIN, NICKEL CHAPERONE"/>
    <property type="match status" value="1"/>
</dbReference>
<keyword evidence="4" id="KW-0547">Nucleotide-binding</keyword>
<dbReference type="InterPro" id="IPR003495">
    <property type="entry name" value="CobW/HypB/UreG_nucleotide-bd"/>
</dbReference>
<keyword evidence="7" id="KW-0342">GTP-binding</keyword>
<dbReference type="eggNOG" id="COG0378">
    <property type="taxonomic scope" value="Bacteria"/>
</dbReference>
<evidence type="ECO:0000256" key="1">
    <source>
        <dbReference type="ARBA" id="ARBA00006211"/>
    </source>
</evidence>
<evidence type="ECO:0000256" key="4">
    <source>
        <dbReference type="ARBA" id="ARBA00022741"/>
    </source>
</evidence>
<dbReference type="GO" id="GO:0003924">
    <property type="term" value="F:GTPase activity"/>
    <property type="evidence" value="ECO:0007669"/>
    <property type="project" value="InterPro"/>
</dbReference>
<reference evidence="10" key="1">
    <citation type="submission" date="2012-02" db="EMBL/GenBank/DDBJ databases">
        <title>Complete sequence of Desulfitobacterium dichloroeliminans LMG P-21439.</title>
        <authorList>
            <person name="Lucas S."/>
            <person name="Han J."/>
            <person name="Lapidus A."/>
            <person name="Cheng J.-F."/>
            <person name="Goodwin L."/>
            <person name="Pitluck S."/>
            <person name="Peters L."/>
            <person name="Ovchinnikova G."/>
            <person name="Teshima H."/>
            <person name="Detter J.C."/>
            <person name="Han C."/>
            <person name="Tapia R."/>
            <person name="Land M."/>
            <person name="Hauser L."/>
            <person name="Kyrpides N."/>
            <person name="Ivanova N."/>
            <person name="Pagani I."/>
            <person name="Kruse T."/>
            <person name="de Vos W.M."/>
            <person name="Boon N."/>
            <person name="Smidt H."/>
            <person name="Woyke T."/>
        </authorList>
    </citation>
    <scope>NUCLEOTIDE SEQUENCE [LARGE SCALE GENOMIC DNA]</scope>
    <source>
        <strain evidence="10">LMG P-21439 / DCA1</strain>
    </source>
</reference>
<name>L0FAR0_DESDL</name>
<dbReference type="AlphaFoldDB" id="L0FAR0"/>
<dbReference type="GO" id="GO:0008270">
    <property type="term" value="F:zinc ion binding"/>
    <property type="evidence" value="ECO:0007669"/>
    <property type="project" value="TreeGrafter"/>
</dbReference>
<sequence>MSSQREIAVMANLLQNNDIQAEINRKHFQKNNCLAINIMGSPGAGKTTLLERTLSNLKNKHHVAVIEGDIFTSKDADRIAQHDIPVIQINTGGGCHLDSKMVERVLPEFQWDQLNLMIIENVGNLVCPADFDLGEDFKVVVLSVVEGDDKPSKYPVIFRSSKVAILNKMDLLPLVETDLKIMREDILKINPEIIIFEVSCRTGEGLQEWADWLDEQVQQTKGKTNEQ</sequence>
<keyword evidence="2" id="KW-0533">Nickel</keyword>
<evidence type="ECO:0000256" key="7">
    <source>
        <dbReference type="ARBA" id="ARBA00023134"/>
    </source>
</evidence>
<dbReference type="STRING" id="871963.Desdi_3521"/>
<keyword evidence="6" id="KW-0862">Zinc</keyword>
<organism evidence="9 10">
    <name type="scientific">Desulfitobacterium dichloroeliminans (strain LMG P-21439 / DCA1)</name>
    <dbReference type="NCBI Taxonomy" id="871963"/>
    <lineage>
        <taxon>Bacteria</taxon>
        <taxon>Bacillati</taxon>
        <taxon>Bacillota</taxon>
        <taxon>Clostridia</taxon>
        <taxon>Eubacteriales</taxon>
        <taxon>Desulfitobacteriaceae</taxon>
        <taxon>Desulfitobacterium</taxon>
    </lineage>
</organism>
<evidence type="ECO:0000256" key="3">
    <source>
        <dbReference type="ARBA" id="ARBA00022723"/>
    </source>
</evidence>
<evidence type="ECO:0000256" key="6">
    <source>
        <dbReference type="ARBA" id="ARBA00022833"/>
    </source>
</evidence>
<evidence type="ECO:0000313" key="10">
    <source>
        <dbReference type="Proteomes" id="UP000010797"/>
    </source>
</evidence>
<dbReference type="Pfam" id="PF02492">
    <property type="entry name" value="cobW"/>
    <property type="match status" value="1"/>
</dbReference>
<keyword evidence="3" id="KW-0479">Metal-binding</keyword>
<keyword evidence="10" id="KW-1185">Reference proteome</keyword>
<feature type="domain" description="CobW/HypB/UreG nucleotide-binding" evidence="8">
    <location>
        <begin position="36"/>
        <end position="195"/>
    </location>
</feature>
<dbReference type="GO" id="GO:0051604">
    <property type="term" value="P:protein maturation"/>
    <property type="evidence" value="ECO:0007669"/>
    <property type="project" value="InterPro"/>
</dbReference>
<dbReference type="Gene3D" id="3.40.50.300">
    <property type="entry name" value="P-loop containing nucleotide triphosphate hydrolases"/>
    <property type="match status" value="1"/>
</dbReference>
<proteinExistence type="inferred from homology"/>
<dbReference type="RefSeq" id="WP_015263858.1">
    <property type="nucleotide sequence ID" value="NC_019903.1"/>
</dbReference>
<keyword evidence="5" id="KW-0378">Hydrolase</keyword>
<evidence type="ECO:0000313" key="9">
    <source>
        <dbReference type="EMBL" id="AGA70904.1"/>
    </source>
</evidence>
<dbReference type="GO" id="GO:0005525">
    <property type="term" value="F:GTP binding"/>
    <property type="evidence" value="ECO:0007669"/>
    <property type="project" value="UniProtKB-KW"/>
</dbReference>
<evidence type="ECO:0000259" key="8">
    <source>
        <dbReference type="Pfam" id="PF02492"/>
    </source>
</evidence>
<dbReference type="KEGG" id="ddl:Desdi_3521"/>
<dbReference type="InterPro" id="IPR027417">
    <property type="entry name" value="P-loop_NTPase"/>
</dbReference>